<name>A0A1H5YGR4_9ACTN</name>
<proteinExistence type="predicted"/>
<feature type="region of interest" description="Disordered" evidence="2">
    <location>
        <begin position="268"/>
        <end position="295"/>
    </location>
</feature>
<dbReference type="Proteomes" id="UP000236732">
    <property type="component" value="Unassembled WGS sequence"/>
</dbReference>
<dbReference type="SUPFAM" id="SSF52540">
    <property type="entry name" value="P-loop containing nucleoside triphosphate hydrolases"/>
    <property type="match status" value="1"/>
</dbReference>
<dbReference type="GO" id="GO:0005524">
    <property type="term" value="F:ATP binding"/>
    <property type="evidence" value="ECO:0007669"/>
    <property type="project" value="InterPro"/>
</dbReference>
<protein>
    <submittedName>
        <fullName evidence="4">Predicted ATPase</fullName>
    </submittedName>
</protein>
<accession>A0A1H5YGR4</accession>
<keyword evidence="5" id="KW-1185">Reference proteome</keyword>
<feature type="domain" description="ATPase AAA-type core" evidence="3">
    <location>
        <begin position="187"/>
        <end position="265"/>
    </location>
</feature>
<reference evidence="4 5" key="1">
    <citation type="submission" date="2016-10" db="EMBL/GenBank/DDBJ databases">
        <authorList>
            <person name="de Groot N.N."/>
        </authorList>
    </citation>
    <scope>NUCLEOTIDE SEQUENCE [LARGE SCALE GENOMIC DNA]</scope>
    <source>
        <strain evidence="4 5">CGMCC 4.7037</strain>
    </source>
</reference>
<dbReference type="PANTHER" id="PTHR32182:SF22">
    <property type="entry name" value="ATP-DEPENDENT ENDONUCLEASE, OLD FAMILY-RELATED"/>
    <property type="match status" value="1"/>
</dbReference>
<dbReference type="Pfam" id="PF13304">
    <property type="entry name" value="AAA_21"/>
    <property type="match status" value="2"/>
</dbReference>
<evidence type="ECO:0000313" key="5">
    <source>
        <dbReference type="Proteomes" id="UP000236732"/>
    </source>
</evidence>
<dbReference type="InterPro" id="IPR027417">
    <property type="entry name" value="P-loop_NTPase"/>
</dbReference>
<dbReference type="EMBL" id="FNVT01000002">
    <property type="protein sequence ID" value="SEG22797.1"/>
    <property type="molecule type" value="Genomic_DNA"/>
</dbReference>
<dbReference type="AlphaFoldDB" id="A0A1H5YGR4"/>
<dbReference type="PANTHER" id="PTHR32182">
    <property type="entry name" value="DNA REPLICATION AND REPAIR PROTEIN RECF"/>
    <property type="match status" value="1"/>
</dbReference>
<keyword evidence="1" id="KW-0227">DNA damage</keyword>
<dbReference type="InterPro" id="IPR025455">
    <property type="entry name" value="DUF4276"/>
</dbReference>
<dbReference type="GO" id="GO:0016887">
    <property type="term" value="F:ATP hydrolysis activity"/>
    <property type="evidence" value="ECO:0007669"/>
    <property type="project" value="InterPro"/>
</dbReference>
<evidence type="ECO:0000259" key="3">
    <source>
        <dbReference type="Pfam" id="PF13304"/>
    </source>
</evidence>
<dbReference type="Gene3D" id="3.40.50.300">
    <property type="entry name" value="P-loop containing nucleotide triphosphate hydrolases"/>
    <property type="match status" value="1"/>
</dbReference>
<dbReference type="GO" id="GO:0006302">
    <property type="term" value="P:double-strand break repair"/>
    <property type="evidence" value="ECO:0007669"/>
    <property type="project" value="TreeGrafter"/>
</dbReference>
<dbReference type="GO" id="GO:0000731">
    <property type="term" value="P:DNA synthesis involved in DNA repair"/>
    <property type="evidence" value="ECO:0007669"/>
    <property type="project" value="TreeGrafter"/>
</dbReference>
<keyword evidence="1" id="KW-0742">SOS response</keyword>
<feature type="domain" description="ATPase AAA-type core" evidence="3">
    <location>
        <begin position="6"/>
        <end position="41"/>
    </location>
</feature>
<dbReference type="Pfam" id="PF14103">
    <property type="entry name" value="DUF4276"/>
    <property type="match status" value="1"/>
</dbReference>
<feature type="compositionally biased region" description="Basic and acidic residues" evidence="2">
    <location>
        <begin position="284"/>
        <end position="293"/>
    </location>
</feature>
<evidence type="ECO:0000256" key="2">
    <source>
        <dbReference type="SAM" id="MobiDB-lite"/>
    </source>
</evidence>
<dbReference type="InterPro" id="IPR003959">
    <property type="entry name" value="ATPase_AAA_core"/>
</dbReference>
<organism evidence="4 5">
    <name type="scientific">Nonomuraea solani</name>
    <dbReference type="NCBI Taxonomy" id="1144553"/>
    <lineage>
        <taxon>Bacteria</taxon>
        <taxon>Bacillati</taxon>
        <taxon>Actinomycetota</taxon>
        <taxon>Actinomycetes</taxon>
        <taxon>Streptosporangiales</taxon>
        <taxon>Streptosporangiaceae</taxon>
        <taxon>Nonomuraea</taxon>
    </lineage>
</organism>
<sequence>MELRDLNVLIGANGAGKSNFISVLALLGRIVDEELNLFVGQAGGASALLHRGSENGPEIYLSLEFATGKYHANLIPAARDELIFGTEDIELDGEGHVLGRGHRETRLLDELDEQGLSSVAGQVVDTLRGCRVFHFHDTSANAPVKQTGYASDNIALHPDARNLAAVLLRLQQEDRAAYRRIVRTIQQVAPFFRDFVLIEENGRLRLRWQQEGSDVVFPADALSDGTLRFICLTTLLSLPDLPSLVVLDEPELGLHPYAIVQLAEVAGHRPSRGDGNAPPAHPVRGPDRRDRGTRSHRALPARLRCLRHLVHPHDQTVLLGHEALGELTGDDALSHAVQAMVMHAQGAELVNDGVGTAPSKRLLRLYPRYRKTSDGPLVIAEIGIDTIRNACPHAAAWFSAMNTALKQEL</sequence>
<gene>
    <name evidence="4" type="ORF">SAMN05444920_102270</name>
</gene>
<dbReference type="GO" id="GO:0009432">
    <property type="term" value="P:SOS response"/>
    <property type="evidence" value="ECO:0007669"/>
    <property type="project" value="UniProtKB-KW"/>
</dbReference>
<evidence type="ECO:0000256" key="1">
    <source>
        <dbReference type="ARBA" id="ARBA00023236"/>
    </source>
</evidence>
<evidence type="ECO:0000313" key="4">
    <source>
        <dbReference type="EMBL" id="SEG22797.1"/>
    </source>
</evidence>